<dbReference type="Pfam" id="PF00487">
    <property type="entry name" value="FA_desaturase"/>
    <property type="match status" value="1"/>
</dbReference>
<keyword evidence="11" id="KW-0275">Fatty acid biosynthesis</keyword>
<dbReference type="RefSeq" id="WP_125483717.1">
    <property type="nucleotide sequence ID" value="NZ_RSDW01000001.1"/>
</dbReference>
<keyword evidence="15" id="KW-1185">Reference proteome</keyword>
<keyword evidence="9" id="KW-0443">Lipid metabolism</keyword>
<evidence type="ECO:0000256" key="9">
    <source>
        <dbReference type="ARBA" id="ARBA00023098"/>
    </source>
</evidence>
<name>A0A428MDG7_9BACT</name>
<keyword evidence="8" id="KW-0408">Iron</keyword>
<evidence type="ECO:0000313" key="15">
    <source>
        <dbReference type="Proteomes" id="UP000269669"/>
    </source>
</evidence>
<evidence type="ECO:0000256" key="3">
    <source>
        <dbReference type="ARBA" id="ARBA00022516"/>
    </source>
</evidence>
<dbReference type="PANTHER" id="PTHR11351">
    <property type="entry name" value="ACYL-COA DESATURASE"/>
    <property type="match status" value="1"/>
</dbReference>
<dbReference type="InterPro" id="IPR015876">
    <property type="entry name" value="Acyl-CoA_DS"/>
</dbReference>
<evidence type="ECO:0000256" key="4">
    <source>
        <dbReference type="ARBA" id="ARBA00022692"/>
    </source>
</evidence>
<reference evidence="14 15" key="1">
    <citation type="submission" date="2018-12" db="EMBL/GenBank/DDBJ databases">
        <title>Sequencing of bacterial isolates from soil warming experiment in Harvard Forest, Massachusetts, USA.</title>
        <authorList>
            <person name="Deangelis K."/>
        </authorList>
    </citation>
    <scope>NUCLEOTIDE SEQUENCE [LARGE SCALE GENOMIC DNA]</scope>
    <source>
        <strain evidence="14 15">EB153</strain>
    </source>
</reference>
<feature type="transmembrane region" description="Helical" evidence="12">
    <location>
        <begin position="193"/>
        <end position="212"/>
    </location>
</feature>
<feature type="transmembrane region" description="Helical" evidence="12">
    <location>
        <begin position="76"/>
        <end position="95"/>
    </location>
</feature>
<keyword evidence="5" id="KW-0276">Fatty acid metabolism</keyword>
<dbReference type="GO" id="GO:0006633">
    <property type="term" value="P:fatty acid biosynthetic process"/>
    <property type="evidence" value="ECO:0007669"/>
    <property type="project" value="UniProtKB-KW"/>
</dbReference>
<dbReference type="GO" id="GO:0016717">
    <property type="term" value="F:oxidoreductase activity, acting on paired donors, with oxidation of a pair of donors resulting in the reduction of molecular oxygen to two molecules of water"/>
    <property type="evidence" value="ECO:0007669"/>
    <property type="project" value="InterPro"/>
</dbReference>
<evidence type="ECO:0000256" key="1">
    <source>
        <dbReference type="ARBA" id="ARBA00004141"/>
    </source>
</evidence>
<protein>
    <submittedName>
        <fullName evidence="14">Delta-9 acyl-phospholipid desaturase</fullName>
    </submittedName>
</protein>
<keyword evidence="3" id="KW-0444">Lipid biosynthesis</keyword>
<evidence type="ECO:0000256" key="10">
    <source>
        <dbReference type="ARBA" id="ARBA00023136"/>
    </source>
</evidence>
<keyword evidence="6 12" id="KW-1133">Transmembrane helix</keyword>
<comment type="caution">
    <text evidence="14">The sequence shown here is derived from an EMBL/GenBank/DDBJ whole genome shotgun (WGS) entry which is preliminary data.</text>
</comment>
<evidence type="ECO:0000256" key="7">
    <source>
        <dbReference type="ARBA" id="ARBA00023002"/>
    </source>
</evidence>
<organism evidence="14 15">
    <name type="scientific">Edaphobacter aggregans</name>
    <dbReference type="NCBI Taxonomy" id="570835"/>
    <lineage>
        <taxon>Bacteria</taxon>
        <taxon>Pseudomonadati</taxon>
        <taxon>Acidobacteriota</taxon>
        <taxon>Terriglobia</taxon>
        <taxon>Terriglobales</taxon>
        <taxon>Acidobacteriaceae</taxon>
        <taxon>Edaphobacter</taxon>
    </lineage>
</organism>
<dbReference type="PANTHER" id="PTHR11351:SF31">
    <property type="entry name" value="DESATURASE 1, ISOFORM A-RELATED"/>
    <property type="match status" value="1"/>
</dbReference>
<gene>
    <name evidence="14" type="ORF">EDE15_0377</name>
</gene>
<sequence length="330" mass="37106">MSPSVITPEEVTTAQAAAARTATIPAVVEVKMKVKQDLRMGREYQQGRINWITTIAMGLFHVGAVAALFFFSWKNLAAFVIMYFFAINVGIGVAYHRLLTHRGYKTPKWVEYFVTMCGCLALEGGPIFWVATHRVHHQNSDQEGDPHTPHDGTWWAHAGWILSGRAMHSETALLGRYAPDLTRDPVHVWLSKYHYIPLVVTGVLQIMIGALLSPAHPVIGGLGMVLWGTFLRVTVGLHATWLVNSATHLWGKRRFETKDDSRNNWWVAILTGGEGWHNNHHAHPVSARHGLEWYEFDINYYCIWVLSKLGLAEKVQIAKFDKNNPKPAGA</sequence>
<keyword evidence="10 12" id="KW-0472">Membrane</keyword>
<accession>A0A428MDG7</accession>
<feature type="domain" description="Fatty acid desaturase" evidence="13">
    <location>
        <begin position="75"/>
        <end position="296"/>
    </location>
</feature>
<dbReference type="OrthoDB" id="9768289at2"/>
<keyword evidence="7" id="KW-0560">Oxidoreductase</keyword>
<dbReference type="EMBL" id="RSDW01000001">
    <property type="protein sequence ID" value="RSL14907.1"/>
    <property type="molecule type" value="Genomic_DNA"/>
</dbReference>
<evidence type="ECO:0000256" key="2">
    <source>
        <dbReference type="ARBA" id="ARBA00008749"/>
    </source>
</evidence>
<evidence type="ECO:0000256" key="5">
    <source>
        <dbReference type="ARBA" id="ARBA00022832"/>
    </source>
</evidence>
<comment type="similarity">
    <text evidence="2">Belongs to the fatty acid desaturase type 2 family.</text>
</comment>
<dbReference type="Proteomes" id="UP000269669">
    <property type="component" value="Unassembled WGS sequence"/>
</dbReference>
<evidence type="ECO:0000256" key="6">
    <source>
        <dbReference type="ARBA" id="ARBA00022989"/>
    </source>
</evidence>
<evidence type="ECO:0000256" key="11">
    <source>
        <dbReference type="ARBA" id="ARBA00023160"/>
    </source>
</evidence>
<feature type="transmembrane region" description="Helical" evidence="12">
    <location>
        <begin position="224"/>
        <end position="244"/>
    </location>
</feature>
<keyword evidence="4 12" id="KW-0812">Transmembrane</keyword>
<dbReference type="CDD" id="cd03505">
    <property type="entry name" value="Delta9-FADS-like"/>
    <property type="match status" value="1"/>
</dbReference>
<evidence type="ECO:0000256" key="12">
    <source>
        <dbReference type="SAM" id="Phobius"/>
    </source>
</evidence>
<evidence type="ECO:0000256" key="8">
    <source>
        <dbReference type="ARBA" id="ARBA00023004"/>
    </source>
</evidence>
<evidence type="ECO:0000259" key="13">
    <source>
        <dbReference type="Pfam" id="PF00487"/>
    </source>
</evidence>
<feature type="transmembrane region" description="Helical" evidence="12">
    <location>
        <begin position="49"/>
        <end position="70"/>
    </location>
</feature>
<dbReference type="GO" id="GO:0016020">
    <property type="term" value="C:membrane"/>
    <property type="evidence" value="ECO:0007669"/>
    <property type="project" value="UniProtKB-SubCell"/>
</dbReference>
<evidence type="ECO:0000313" key="14">
    <source>
        <dbReference type="EMBL" id="RSL14907.1"/>
    </source>
</evidence>
<proteinExistence type="inferred from homology"/>
<dbReference type="PRINTS" id="PR00075">
    <property type="entry name" value="FACDDSATRASE"/>
</dbReference>
<dbReference type="AlphaFoldDB" id="A0A428MDG7"/>
<dbReference type="InterPro" id="IPR005804">
    <property type="entry name" value="FA_desaturase_dom"/>
</dbReference>
<comment type="subcellular location">
    <subcellularLocation>
        <location evidence="1">Membrane</location>
        <topology evidence="1">Multi-pass membrane protein</topology>
    </subcellularLocation>
</comment>